<evidence type="ECO:0000313" key="2">
    <source>
        <dbReference type="EMBL" id="NXV39477.1"/>
    </source>
</evidence>
<dbReference type="Proteomes" id="UP000540089">
    <property type="component" value="Unassembled WGS sequence"/>
</dbReference>
<dbReference type="Gene3D" id="1.10.287.210">
    <property type="match status" value="1"/>
</dbReference>
<dbReference type="EMBL" id="VZUC01009445">
    <property type="protein sequence ID" value="NXV39477.1"/>
    <property type="molecule type" value="Genomic_DNA"/>
</dbReference>
<gene>
    <name evidence="2" type="primary">Ervv2_0</name>
    <name evidence="2" type="ORF">RISTRI_R15979</name>
</gene>
<name>A0A7L3TIR8_RISTR</name>
<comment type="caution">
    <text evidence="2">The sequence shown here is derived from an EMBL/GenBank/DDBJ whole genome shotgun (WGS) entry which is preliminary data.</text>
</comment>
<accession>A0A7L3TIR8</accession>
<keyword evidence="3" id="KW-1185">Reference proteome</keyword>
<evidence type="ECO:0000313" key="3">
    <source>
        <dbReference type="Proteomes" id="UP000540089"/>
    </source>
</evidence>
<dbReference type="SUPFAM" id="SSF58069">
    <property type="entry name" value="Virus ectodomain"/>
    <property type="match status" value="1"/>
</dbReference>
<dbReference type="InterPro" id="IPR018154">
    <property type="entry name" value="TLV/ENV_coat_polyprotein"/>
</dbReference>
<dbReference type="PANTHER" id="PTHR10424:SF73">
    <property type="entry name" value="ENDOGENOUS RETROVIRUS GROUP FC1 ENV POLYPROTEIN-RELATED"/>
    <property type="match status" value="1"/>
</dbReference>
<feature type="non-terminal residue" evidence="2">
    <location>
        <position position="93"/>
    </location>
</feature>
<keyword evidence="1" id="KW-1015">Disulfide bond</keyword>
<organism evidence="2 3">
    <name type="scientific">Rissa tridactyla</name>
    <name type="common">Black-legged kittiwake</name>
    <name type="synonym">Larus tridactyla</name>
    <dbReference type="NCBI Taxonomy" id="75485"/>
    <lineage>
        <taxon>Eukaryota</taxon>
        <taxon>Metazoa</taxon>
        <taxon>Chordata</taxon>
        <taxon>Craniata</taxon>
        <taxon>Vertebrata</taxon>
        <taxon>Euteleostomi</taxon>
        <taxon>Archelosauria</taxon>
        <taxon>Archosauria</taxon>
        <taxon>Dinosauria</taxon>
        <taxon>Saurischia</taxon>
        <taxon>Theropoda</taxon>
        <taxon>Coelurosauria</taxon>
        <taxon>Aves</taxon>
        <taxon>Neognathae</taxon>
        <taxon>Neoaves</taxon>
        <taxon>Charadriiformes</taxon>
        <taxon>Laridae</taxon>
        <taxon>Rissa</taxon>
    </lineage>
</organism>
<protein>
    <submittedName>
        <fullName evidence="2">ERVV2 protein</fullName>
    </submittedName>
</protein>
<dbReference type="AlphaFoldDB" id="A0A7L3TIR8"/>
<evidence type="ECO:0000256" key="1">
    <source>
        <dbReference type="ARBA" id="ARBA00023157"/>
    </source>
</evidence>
<feature type="non-terminal residue" evidence="2">
    <location>
        <position position="1"/>
    </location>
</feature>
<sequence length="93" mass="10376">TRYHSFIWWFIPSLGVSEKAIVNISATIDRIISSTADAIQGLQIEVNSLLKVFLQNRMVSDLLTIKGGGVCAVINQSCCTYRNQEGRNEDDLE</sequence>
<dbReference type="PANTHER" id="PTHR10424">
    <property type="entry name" value="VIRAL ENVELOPE PROTEIN"/>
    <property type="match status" value="1"/>
</dbReference>
<proteinExistence type="predicted"/>
<reference evidence="2 3" key="1">
    <citation type="submission" date="2019-09" db="EMBL/GenBank/DDBJ databases">
        <title>Bird 10,000 Genomes (B10K) Project - Family phase.</title>
        <authorList>
            <person name="Zhang G."/>
        </authorList>
    </citation>
    <scope>NUCLEOTIDE SEQUENCE [LARGE SCALE GENOMIC DNA]</scope>
    <source>
        <strain evidence="2">OUT-0021</strain>
        <tissue evidence="2">Blood</tissue>
    </source>
</reference>
<dbReference type="Pfam" id="PF00429">
    <property type="entry name" value="TLV_coat"/>
    <property type="match status" value="1"/>
</dbReference>